<keyword evidence="4 11" id="KW-0548">Nucleotidyltransferase</keyword>
<dbReference type="InterPro" id="IPR002646">
    <property type="entry name" value="PolA_pol_head_dom"/>
</dbReference>
<evidence type="ECO:0000259" key="9">
    <source>
        <dbReference type="Pfam" id="PF01743"/>
    </source>
</evidence>
<dbReference type="SUPFAM" id="SSF81301">
    <property type="entry name" value="Nucleotidyltransferase"/>
    <property type="match status" value="1"/>
</dbReference>
<dbReference type="GO" id="GO:0046872">
    <property type="term" value="F:metal ion binding"/>
    <property type="evidence" value="ECO:0007669"/>
    <property type="project" value="UniProtKB-KW"/>
</dbReference>
<dbReference type="GO" id="GO:0000166">
    <property type="term" value="F:nucleotide binding"/>
    <property type="evidence" value="ECO:0007669"/>
    <property type="project" value="UniProtKB-KW"/>
</dbReference>
<comment type="cofactor">
    <cofactor evidence="1">
        <name>Mg(2+)</name>
        <dbReference type="ChEBI" id="CHEBI:18420"/>
    </cofactor>
</comment>
<evidence type="ECO:0000256" key="1">
    <source>
        <dbReference type="ARBA" id="ARBA00001946"/>
    </source>
</evidence>
<dbReference type="RefSeq" id="WP_146451547.1">
    <property type="nucleotide sequence ID" value="NZ_SJPS01000004.1"/>
</dbReference>
<dbReference type="InterPro" id="IPR050264">
    <property type="entry name" value="Bact_CCA-adding_enz_type3_sf"/>
</dbReference>
<name>A0A5C6CNH1_9BACT</name>
<dbReference type="SUPFAM" id="SSF81891">
    <property type="entry name" value="Poly A polymerase C-terminal region-like"/>
    <property type="match status" value="1"/>
</dbReference>
<sequence length="410" mass="45321">MSRPSSQRDFALQIVERLHQAGYEAMWAGGCVRDQLLGLVPKDYDIATNARPAEIQALFGKRKTLAIGAAFGVIGILAGRGREPVEVATFRSDGAYLDGRHPQSVVFTTAEQDAQRRDFTINGLFYDPLADEVIDYVNGQADLAAGIIRAIGNPRDRFAEDKLRMLRAVRFATTFNFEIEVETLAAIRQMAAEVTVVSAERIGAELERILIHPRRSVGVQLLEQSGLLRPLLPELTSYGEDNPHAWHEILDVLDRLDTENLSTALAALLHKVCNPHQVAACARRFRWTNKQIELSVWLVRTLEMVSEAVSLPWPQLQRVLVHEGANELIRLGTAVFGAKDAGVQHCIAKLALPESQLNPPPLLNGDDLVSHGLEPGPHFASLLTAVRDAQLESRITNVDQAWALIQKLKP</sequence>
<evidence type="ECO:0000256" key="6">
    <source>
        <dbReference type="ARBA" id="ARBA00022741"/>
    </source>
</evidence>
<evidence type="ECO:0000256" key="5">
    <source>
        <dbReference type="ARBA" id="ARBA00022723"/>
    </source>
</evidence>
<comment type="similarity">
    <text evidence="8">Belongs to the tRNA nucleotidyltransferase/poly(A) polymerase family.</text>
</comment>
<keyword evidence="8" id="KW-0694">RNA-binding</keyword>
<dbReference type="Gene3D" id="3.30.460.10">
    <property type="entry name" value="Beta Polymerase, domain 2"/>
    <property type="match status" value="1"/>
</dbReference>
<evidence type="ECO:0000259" key="10">
    <source>
        <dbReference type="Pfam" id="PF12627"/>
    </source>
</evidence>
<evidence type="ECO:0000313" key="12">
    <source>
        <dbReference type="Proteomes" id="UP000318437"/>
    </source>
</evidence>
<protein>
    <submittedName>
        <fullName evidence="11">tRNA nucleotidyltransferase/poly(A) polymerase</fullName>
        <ecNumber evidence="11">2.7.7.19</ecNumber>
    </submittedName>
</protein>
<evidence type="ECO:0000256" key="2">
    <source>
        <dbReference type="ARBA" id="ARBA00022679"/>
    </source>
</evidence>
<dbReference type="GO" id="GO:1990817">
    <property type="term" value="F:poly(A) RNA polymerase activity"/>
    <property type="evidence" value="ECO:0007669"/>
    <property type="project" value="UniProtKB-EC"/>
</dbReference>
<dbReference type="GO" id="GO:0000049">
    <property type="term" value="F:tRNA binding"/>
    <property type="evidence" value="ECO:0007669"/>
    <property type="project" value="TreeGrafter"/>
</dbReference>
<evidence type="ECO:0000256" key="4">
    <source>
        <dbReference type="ARBA" id="ARBA00022695"/>
    </source>
</evidence>
<proteinExistence type="inferred from homology"/>
<evidence type="ECO:0000313" key="11">
    <source>
        <dbReference type="EMBL" id="TWU25992.1"/>
    </source>
</evidence>
<keyword evidence="2 8" id="KW-0808">Transferase</keyword>
<dbReference type="AlphaFoldDB" id="A0A5C6CNH1"/>
<gene>
    <name evidence="11" type="ORF">Pla144_32070</name>
</gene>
<feature type="domain" description="tRNA nucleotidyltransferase/poly(A) polymerase RNA and SrmB- binding" evidence="10">
    <location>
        <begin position="176"/>
        <end position="237"/>
    </location>
</feature>
<dbReference type="InterPro" id="IPR032828">
    <property type="entry name" value="PolyA_RNA-bd"/>
</dbReference>
<dbReference type="EMBL" id="SJPS01000004">
    <property type="protein sequence ID" value="TWU25992.1"/>
    <property type="molecule type" value="Genomic_DNA"/>
</dbReference>
<keyword evidence="3" id="KW-0819">tRNA processing</keyword>
<organism evidence="11 12">
    <name type="scientific">Bythopirellula polymerisocia</name>
    <dbReference type="NCBI Taxonomy" id="2528003"/>
    <lineage>
        <taxon>Bacteria</taxon>
        <taxon>Pseudomonadati</taxon>
        <taxon>Planctomycetota</taxon>
        <taxon>Planctomycetia</taxon>
        <taxon>Pirellulales</taxon>
        <taxon>Lacipirellulaceae</taxon>
        <taxon>Bythopirellula</taxon>
    </lineage>
</organism>
<dbReference type="OrthoDB" id="9805698at2"/>
<reference evidence="11 12" key="1">
    <citation type="submission" date="2019-02" db="EMBL/GenBank/DDBJ databases">
        <title>Deep-cultivation of Planctomycetes and their phenomic and genomic characterization uncovers novel biology.</title>
        <authorList>
            <person name="Wiegand S."/>
            <person name="Jogler M."/>
            <person name="Boedeker C."/>
            <person name="Pinto D."/>
            <person name="Vollmers J."/>
            <person name="Rivas-Marin E."/>
            <person name="Kohn T."/>
            <person name="Peeters S.H."/>
            <person name="Heuer A."/>
            <person name="Rast P."/>
            <person name="Oberbeckmann S."/>
            <person name="Bunk B."/>
            <person name="Jeske O."/>
            <person name="Meyerdierks A."/>
            <person name="Storesund J.E."/>
            <person name="Kallscheuer N."/>
            <person name="Luecker S."/>
            <person name="Lage O.M."/>
            <person name="Pohl T."/>
            <person name="Merkel B.J."/>
            <person name="Hornburger P."/>
            <person name="Mueller R.-W."/>
            <person name="Bruemmer F."/>
            <person name="Labrenz M."/>
            <person name="Spormann A.M."/>
            <person name="Op Den Camp H."/>
            <person name="Overmann J."/>
            <person name="Amann R."/>
            <person name="Jetten M.S.M."/>
            <person name="Mascher T."/>
            <person name="Medema M.H."/>
            <person name="Devos D.P."/>
            <person name="Kaster A.-K."/>
            <person name="Ovreas L."/>
            <person name="Rohde M."/>
            <person name="Galperin M.Y."/>
            <person name="Jogler C."/>
        </authorList>
    </citation>
    <scope>NUCLEOTIDE SEQUENCE [LARGE SCALE GENOMIC DNA]</scope>
    <source>
        <strain evidence="11 12">Pla144</strain>
    </source>
</reference>
<dbReference type="Pfam" id="PF01743">
    <property type="entry name" value="PolyA_pol"/>
    <property type="match status" value="1"/>
</dbReference>
<keyword evidence="5" id="KW-0479">Metal-binding</keyword>
<dbReference type="Proteomes" id="UP000318437">
    <property type="component" value="Unassembled WGS sequence"/>
</dbReference>
<evidence type="ECO:0000256" key="8">
    <source>
        <dbReference type="RuleBase" id="RU003953"/>
    </source>
</evidence>
<comment type="caution">
    <text evidence="11">The sequence shown here is derived from an EMBL/GenBank/DDBJ whole genome shotgun (WGS) entry which is preliminary data.</text>
</comment>
<dbReference type="Pfam" id="PF12627">
    <property type="entry name" value="PolyA_pol_RNAbd"/>
    <property type="match status" value="1"/>
</dbReference>
<evidence type="ECO:0000256" key="7">
    <source>
        <dbReference type="ARBA" id="ARBA00022842"/>
    </source>
</evidence>
<dbReference type="Gene3D" id="1.10.3090.10">
    <property type="entry name" value="cca-adding enzyme, domain 2"/>
    <property type="match status" value="1"/>
</dbReference>
<dbReference type="PANTHER" id="PTHR46173">
    <property type="entry name" value="CCA TRNA NUCLEOTIDYLTRANSFERASE 1, MITOCHONDRIAL"/>
    <property type="match status" value="1"/>
</dbReference>
<feature type="domain" description="Poly A polymerase head" evidence="9">
    <location>
        <begin position="28"/>
        <end position="149"/>
    </location>
</feature>
<dbReference type="InterPro" id="IPR043519">
    <property type="entry name" value="NT_sf"/>
</dbReference>
<evidence type="ECO:0000256" key="3">
    <source>
        <dbReference type="ARBA" id="ARBA00022694"/>
    </source>
</evidence>
<keyword evidence="12" id="KW-1185">Reference proteome</keyword>
<keyword evidence="6" id="KW-0547">Nucleotide-binding</keyword>
<dbReference type="GO" id="GO:0008033">
    <property type="term" value="P:tRNA processing"/>
    <property type="evidence" value="ECO:0007669"/>
    <property type="project" value="UniProtKB-KW"/>
</dbReference>
<keyword evidence="7" id="KW-0460">Magnesium</keyword>
<dbReference type="CDD" id="cd05398">
    <property type="entry name" value="NT_ClassII-CCAase"/>
    <property type="match status" value="1"/>
</dbReference>
<accession>A0A5C6CNH1</accession>
<dbReference type="PANTHER" id="PTHR46173:SF1">
    <property type="entry name" value="CCA TRNA NUCLEOTIDYLTRANSFERASE 1, MITOCHONDRIAL"/>
    <property type="match status" value="1"/>
</dbReference>
<dbReference type="EC" id="2.7.7.19" evidence="11"/>